<name>A0A917AYX4_9BACI</name>
<evidence type="ECO:0000313" key="3">
    <source>
        <dbReference type="EMBL" id="GGE83505.1"/>
    </source>
</evidence>
<reference evidence="3" key="2">
    <citation type="submission" date="2020-09" db="EMBL/GenBank/DDBJ databases">
        <authorList>
            <person name="Sun Q."/>
            <person name="Zhou Y."/>
        </authorList>
    </citation>
    <scope>NUCLEOTIDE SEQUENCE</scope>
    <source>
        <strain evidence="3">CGMCC 1.12698</strain>
    </source>
</reference>
<keyword evidence="1" id="KW-0378">Hydrolase</keyword>
<evidence type="ECO:0000313" key="4">
    <source>
        <dbReference type="Proteomes" id="UP000605259"/>
    </source>
</evidence>
<dbReference type="Gene3D" id="1.10.150.240">
    <property type="entry name" value="Putative phosphatase, domain 2"/>
    <property type="match status" value="1"/>
</dbReference>
<dbReference type="Proteomes" id="UP000605259">
    <property type="component" value="Unassembled WGS sequence"/>
</dbReference>
<dbReference type="InterPro" id="IPR023198">
    <property type="entry name" value="PGP-like_dom2"/>
</dbReference>
<sequence length="221" mass="26163">MNLRYKCLILDHDDTAVQSTEHIHYPSFVEVLQTLRPSEKVLTFEEFVMYCYEPGFIGLCKDVLKFTEEEYEKQQQIWHTHTAKSIPSFYMMFPEVIREFKERGGIVTVLSQSESSRIIRDYKHHCGFEPDVVYGWDMEPEYRKPHPYGIQQILKQFDLQPEEVLMVDDMKPAIAMAKSCGVEFAAAGWGHHLPVIKENMKIESDYYFETVEQFRNFLFHK</sequence>
<dbReference type="InterPro" id="IPR023214">
    <property type="entry name" value="HAD_sf"/>
</dbReference>
<dbReference type="PANTHER" id="PTHR43434:SF1">
    <property type="entry name" value="PHOSPHOGLYCOLATE PHOSPHATASE"/>
    <property type="match status" value="1"/>
</dbReference>
<keyword evidence="4" id="KW-1185">Reference proteome</keyword>
<protein>
    <recommendedName>
        <fullName evidence="5">Hydrolase</fullName>
    </recommendedName>
</protein>
<reference evidence="3" key="1">
    <citation type="journal article" date="2014" name="Int. J. Syst. Evol. Microbiol.">
        <title>Complete genome sequence of Corynebacterium casei LMG S-19264T (=DSM 44701T), isolated from a smear-ripened cheese.</title>
        <authorList>
            <consortium name="US DOE Joint Genome Institute (JGI-PGF)"/>
            <person name="Walter F."/>
            <person name="Albersmeier A."/>
            <person name="Kalinowski J."/>
            <person name="Ruckert C."/>
        </authorList>
    </citation>
    <scope>NUCLEOTIDE SEQUENCE</scope>
    <source>
        <strain evidence="3">CGMCC 1.12698</strain>
    </source>
</reference>
<dbReference type="RefSeq" id="WP_188389922.1">
    <property type="nucleotide sequence ID" value="NZ_BMFK01000006.1"/>
</dbReference>
<comment type="caution">
    <text evidence="3">The sequence shown here is derived from an EMBL/GenBank/DDBJ whole genome shotgun (WGS) entry which is preliminary data.</text>
</comment>
<dbReference type="AlphaFoldDB" id="A0A917AYX4"/>
<evidence type="ECO:0000256" key="1">
    <source>
        <dbReference type="ARBA" id="ARBA00022801"/>
    </source>
</evidence>
<evidence type="ECO:0000256" key="2">
    <source>
        <dbReference type="ARBA" id="ARBA00022842"/>
    </source>
</evidence>
<dbReference type="GO" id="GO:0006281">
    <property type="term" value="P:DNA repair"/>
    <property type="evidence" value="ECO:0007669"/>
    <property type="project" value="TreeGrafter"/>
</dbReference>
<dbReference type="Gene3D" id="3.40.50.1000">
    <property type="entry name" value="HAD superfamily/HAD-like"/>
    <property type="match status" value="1"/>
</dbReference>
<dbReference type="SUPFAM" id="SSF56784">
    <property type="entry name" value="HAD-like"/>
    <property type="match status" value="1"/>
</dbReference>
<dbReference type="EMBL" id="BMFK01000006">
    <property type="protein sequence ID" value="GGE83505.1"/>
    <property type="molecule type" value="Genomic_DNA"/>
</dbReference>
<dbReference type="GO" id="GO:0008967">
    <property type="term" value="F:phosphoglycolate phosphatase activity"/>
    <property type="evidence" value="ECO:0007669"/>
    <property type="project" value="TreeGrafter"/>
</dbReference>
<evidence type="ECO:0008006" key="5">
    <source>
        <dbReference type="Google" id="ProtNLM"/>
    </source>
</evidence>
<dbReference type="InterPro" id="IPR041492">
    <property type="entry name" value="HAD_2"/>
</dbReference>
<accession>A0A917AYX4</accession>
<gene>
    <name evidence="3" type="ORF">GCM10007140_36280</name>
</gene>
<keyword evidence="2" id="KW-0460">Magnesium</keyword>
<organism evidence="3 4">
    <name type="scientific">Priestia taiwanensis</name>
    <dbReference type="NCBI Taxonomy" id="1347902"/>
    <lineage>
        <taxon>Bacteria</taxon>
        <taxon>Bacillati</taxon>
        <taxon>Bacillota</taxon>
        <taxon>Bacilli</taxon>
        <taxon>Bacillales</taxon>
        <taxon>Bacillaceae</taxon>
        <taxon>Priestia</taxon>
    </lineage>
</organism>
<dbReference type="InterPro" id="IPR050155">
    <property type="entry name" value="HAD-like_hydrolase_sf"/>
</dbReference>
<dbReference type="PANTHER" id="PTHR43434">
    <property type="entry name" value="PHOSPHOGLYCOLATE PHOSPHATASE"/>
    <property type="match status" value="1"/>
</dbReference>
<dbReference type="InterPro" id="IPR036412">
    <property type="entry name" value="HAD-like_sf"/>
</dbReference>
<proteinExistence type="predicted"/>
<dbReference type="Pfam" id="PF13419">
    <property type="entry name" value="HAD_2"/>
    <property type="match status" value="1"/>
</dbReference>